<evidence type="ECO:0000313" key="4">
    <source>
        <dbReference type="Proteomes" id="UP000321155"/>
    </source>
</evidence>
<evidence type="ECO:0000256" key="2">
    <source>
        <dbReference type="SAM" id="Phobius"/>
    </source>
</evidence>
<keyword evidence="2" id="KW-0812">Transmembrane</keyword>
<dbReference type="EMBL" id="BJZR01000118">
    <property type="protein sequence ID" value="GEO93446.1"/>
    <property type="molecule type" value="Genomic_DNA"/>
</dbReference>
<sequence length="91" mass="9380">MNLTDPQLAGMRPGPGMTRAPFETGTPEVTSPVNGPGVVGWALLLVEALLLTIALTTAVHTGNHQVLPLIIVLAAIITGVLATGTPRNEHP</sequence>
<dbReference type="RefSeq" id="WP_143709973.1">
    <property type="nucleotide sequence ID" value="NZ_BJZR01000118.1"/>
</dbReference>
<accession>A0ABQ0X753</accession>
<feature type="region of interest" description="Disordered" evidence="1">
    <location>
        <begin position="1"/>
        <end position="31"/>
    </location>
</feature>
<feature type="transmembrane region" description="Helical" evidence="2">
    <location>
        <begin position="38"/>
        <end position="59"/>
    </location>
</feature>
<keyword evidence="4" id="KW-1185">Reference proteome</keyword>
<evidence type="ECO:0000256" key="1">
    <source>
        <dbReference type="SAM" id="MobiDB-lite"/>
    </source>
</evidence>
<reference evidence="3 4" key="1">
    <citation type="submission" date="2019-07" db="EMBL/GenBank/DDBJ databases">
        <title>Whole genome shotgun sequence of Kocuria flava NBRC 107626.</title>
        <authorList>
            <person name="Hosoyama A."/>
            <person name="Uohara A."/>
            <person name="Ohji S."/>
            <person name="Ichikawa N."/>
        </authorList>
    </citation>
    <scope>NUCLEOTIDE SEQUENCE [LARGE SCALE GENOMIC DNA]</scope>
    <source>
        <strain evidence="3 4">NBRC 107626</strain>
    </source>
</reference>
<name>A0ABQ0X753_9MICC</name>
<proteinExistence type="predicted"/>
<gene>
    <name evidence="3" type="ORF">KFL01_27520</name>
</gene>
<evidence type="ECO:0000313" key="3">
    <source>
        <dbReference type="EMBL" id="GEO93446.1"/>
    </source>
</evidence>
<keyword evidence="2" id="KW-0472">Membrane</keyword>
<organism evidence="3 4">
    <name type="scientific">Kocuria flava</name>
    <dbReference type="NCBI Taxonomy" id="446860"/>
    <lineage>
        <taxon>Bacteria</taxon>
        <taxon>Bacillati</taxon>
        <taxon>Actinomycetota</taxon>
        <taxon>Actinomycetes</taxon>
        <taxon>Micrococcales</taxon>
        <taxon>Micrococcaceae</taxon>
        <taxon>Kocuria</taxon>
    </lineage>
</organism>
<feature type="transmembrane region" description="Helical" evidence="2">
    <location>
        <begin position="66"/>
        <end position="85"/>
    </location>
</feature>
<dbReference type="Proteomes" id="UP000321155">
    <property type="component" value="Unassembled WGS sequence"/>
</dbReference>
<protein>
    <submittedName>
        <fullName evidence="3">Uncharacterized protein</fullName>
    </submittedName>
</protein>
<keyword evidence="2" id="KW-1133">Transmembrane helix</keyword>
<comment type="caution">
    <text evidence="3">The sequence shown here is derived from an EMBL/GenBank/DDBJ whole genome shotgun (WGS) entry which is preliminary data.</text>
</comment>